<evidence type="ECO:0000313" key="1">
    <source>
        <dbReference type="EMBL" id="QCP36874.1"/>
    </source>
</evidence>
<dbReference type="OrthoDB" id="1911397at2"/>
<dbReference type="KEGG" id="arf:AR1Y2_3420"/>
<evidence type="ECO:0000313" key="2">
    <source>
        <dbReference type="Proteomes" id="UP000298653"/>
    </source>
</evidence>
<keyword evidence="2" id="KW-1185">Reference proteome</keyword>
<dbReference type="Proteomes" id="UP000298653">
    <property type="component" value="Chromosome"/>
</dbReference>
<proteinExistence type="predicted"/>
<organism evidence="1 2">
    <name type="scientific">Anaerostipes rhamnosivorans</name>
    <dbReference type="NCBI Taxonomy" id="1229621"/>
    <lineage>
        <taxon>Bacteria</taxon>
        <taxon>Bacillati</taxon>
        <taxon>Bacillota</taxon>
        <taxon>Clostridia</taxon>
        <taxon>Lachnospirales</taxon>
        <taxon>Lachnospiraceae</taxon>
        <taxon>Anaerostipes</taxon>
    </lineage>
</organism>
<gene>
    <name evidence="1" type="ORF">AR1Y2_3420</name>
</gene>
<reference evidence="1 2" key="1">
    <citation type="submission" date="2019-05" db="EMBL/GenBank/DDBJ databases">
        <title>Complete genome sequencing of Anaerostipes rhamnosivorans.</title>
        <authorList>
            <person name="Bui T.P.N."/>
            <person name="de Vos W.M."/>
        </authorList>
    </citation>
    <scope>NUCLEOTIDE SEQUENCE [LARGE SCALE GENOMIC DNA]</scope>
    <source>
        <strain evidence="1 2">1y2</strain>
    </source>
</reference>
<accession>A0A4P8ILD6</accession>
<dbReference type="AlphaFoldDB" id="A0A4P8ILD6"/>
<name>A0A4P8ILD6_9FIRM</name>
<sequence>MDQTKIHFSSLNEIIKFVCQMEKSRYPVRLVNEHTCIDAKSLMGVIAVCDKNNLHIEINK</sequence>
<evidence type="ECO:0008006" key="3">
    <source>
        <dbReference type="Google" id="ProtNLM"/>
    </source>
</evidence>
<protein>
    <recommendedName>
        <fullName evidence="3">HPr domain-containing protein</fullName>
    </recommendedName>
</protein>
<dbReference type="EMBL" id="CP040058">
    <property type="protein sequence ID" value="QCP36874.1"/>
    <property type="molecule type" value="Genomic_DNA"/>
</dbReference>
<dbReference type="RefSeq" id="WP_137330039.1">
    <property type="nucleotide sequence ID" value="NZ_CP040058.1"/>
</dbReference>